<dbReference type="Gene3D" id="2.60.40.2030">
    <property type="match status" value="1"/>
</dbReference>
<evidence type="ECO:0000256" key="1">
    <source>
        <dbReference type="ARBA" id="ARBA00022729"/>
    </source>
</evidence>
<evidence type="ECO:0000313" key="8">
    <source>
        <dbReference type="Proteomes" id="UP001254759"/>
    </source>
</evidence>
<feature type="chain" id="PRO_5045763488" description="Calx-beta domain-containing protein" evidence="5">
    <location>
        <begin position="25"/>
        <end position="621"/>
    </location>
</feature>
<protein>
    <recommendedName>
        <fullName evidence="6">Calx-beta domain-containing protein</fullName>
    </recommendedName>
</protein>
<keyword evidence="1 5" id="KW-0732">Signal</keyword>
<evidence type="ECO:0000256" key="5">
    <source>
        <dbReference type="SAM" id="SignalP"/>
    </source>
</evidence>
<feature type="signal peptide" evidence="5">
    <location>
        <begin position="1"/>
        <end position="24"/>
    </location>
</feature>
<dbReference type="Pfam" id="PF03160">
    <property type="entry name" value="Calx-beta"/>
    <property type="match status" value="1"/>
</dbReference>
<organism evidence="7 8">
    <name type="scientific">Pseudoxanthomonas sacheonensis</name>
    <dbReference type="NCBI Taxonomy" id="443615"/>
    <lineage>
        <taxon>Bacteria</taxon>
        <taxon>Pseudomonadati</taxon>
        <taxon>Pseudomonadota</taxon>
        <taxon>Gammaproteobacteria</taxon>
        <taxon>Lysobacterales</taxon>
        <taxon>Lysobacteraceae</taxon>
        <taxon>Pseudoxanthomonas</taxon>
    </lineage>
</organism>
<keyword evidence="2" id="KW-0677">Repeat</keyword>
<feature type="region of interest" description="Disordered" evidence="4">
    <location>
        <begin position="550"/>
        <end position="589"/>
    </location>
</feature>
<gene>
    <name evidence="7" type="ORF">J2W94_001230</name>
</gene>
<feature type="compositionally biased region" description="Low complexity" evidence="4">
    <location>
        <begin position="569"/>
        <end position="588"/>
    </location>
</feature>
<name>A0ABU1RQC5_9GAMM</name>
<dbReference type="PROSITE" id="PS51257">
    <property type="entry name" value="PROKAR_LIPOPROTEIN"/>
    <property type="match status" value="1"/>
</dbReference>
<dbReference type="RefSeq" id="WP_310091163.1">
    <property type="nucleotide sequence ID" value="NZ_JAVDTT010000001.1"/>
</dbReference>
<evidence type="ECO:0000256" key="2">
    <source>
        <dbReference type="ARBA" id="ARBA00022737"/>
    </source>
</evidence>
<accession>A0ABU1RQC5</accession>
<keyword evidence="3" id="KW-0106">Calcium</keyword>
<sequence length="621" mass="64049">MRCPLLCRLLASSLLLLAVPAVLAQSCPATVPVQGAPVAAPVFPADNWWNTDISAAPVDASSASYISFIGGTRALHPDFGGEESPGSTNIYGFPYAIVNGSQPKQTVTFDYDDESDGNGVAFYPIPAQAISQVHWVEGGAAGNVDQRGSSDRHLLMIDCTNRHLYELYNVYYNASQNRWYAGSGAFFDLNTNGRRPEGWTSADASGLAIFPGLVRYDEAANAAVPEITHALRVTLRASNGHVYPASHSAGSTSGALPMGARLRLKTNVGGVDPALRTSDPISRKIFRAMQKYGLIMVDNGSDLYISGTFDVRWNNGTLNPAFATLKASDFEVIQLGWKPVVATAALNAVSAAPNPVTGGQTATGTVTLTAAAPSGGAQVALSSASSAFSVPANVSVAQGATSATFPITTIASNSLASGTLSATYAGVTRTSTLTVNAAPLALSIGDASVIEGKNGTVGMTFNVTLSRPSTAAVSYNIATANGTATAGSDYVARSLSSETIPAGQTSRTFVVTVNGDQQREPNEAFTVTLSGAAGATLADAQATGTIVSDDARVMSGPLPARPGTGNTTQSSQPVSAAAQSPAPAPASSNACLSRDGALGCLRQIPFQWLEAWSRLRTLLTD</sequence>
<reference evidence="7 8" key="1">
    <citation type="submission" date="2023-07" db="EMBL/GenBank/DDBJ databases">
        <title>Sorghum-associated microbial communities from plants grown in Nebraska, USA.</title>
        <authorList>
            <person name="Schachtman D."/>
        </authorList>
    </citation>
    <scope>NUCLEOTIDE SEQUENCE [LARGE SCALE GENOMIC DNA]</scope>
    <source>
        <strain evidence="7 8">BE107</strain>
    </source>
</reference>
<evidence type="ECO:0000259" key="6">
    <source>
        <dbReference type="Pfam" id="PF03160"/>
    </source>
</evidence>
<dbReference type="EMBL" id="JAVDTT010000001">
    <property type="protein sequence ID" value="MDR6840966.1"/>
    <property type="molecule type" value="Genomic_DNA"/>
</dbReference>
<comment type="caution">
    <text evidence="7">The sequence shown here is derived from an EMBL/GenBank/DDBJ whole genome shotgun (WGS) entry which is preliminary data.</text>
</comment>
<dbReference type="SUPFAM" id="SSF141072">
    <property type="entry name" value="CalX-like"/>
    <property type="match status" value="1"/>
</dbReference>
<dbReference type="InterPro" id="IPR038081">
    <property type="entry name" value="CalX-like_sf"/>
</dbReference>
<evidence type="ECO:0000313" key="7">
    <source>
        <dbReference type="EMBL" id="MDR6840966.1"/>
    </source>
</evidence>
<dbReference type="InterPro" id="IPR003644">
    <property type="entry name" value="Calx_beta"/>
</dbReference>
<dbReference type="Proteomes" id="UP001254759">
    <property type="component" value="Unassembled WGS sequence"/>
</dbReference>
<feature type="domain" description="Calx-beta" evidence="6">
    <location>
        <begin position="459"/>
        <end position="547"/>
    </location>
</feature>
<evidence type="ECO:0000256" key="3">
    <source>
        <dbReference type="ARBA" id="ARBA00022837"/>
    </source>
</evidence>
<keyword evidence="8" id="KW-1185">Reference proteome</keyword>
<proteinExistence type="predicted"/>
<evidence type="ECO:0000256" key="4">
    <source>
        <dbReference type="SAM" id="MobiDB-lite"/>
    </source>
</evidence>